<dbReference type="PANTHER" id="PTHR11705:SF143">
    <property type="entry name" value="SLL0236 PROTEIN"/>
    <property type="match status" value="1"/>
</dbReference>
<dbReference type="GO" id="GO:0004181">
    <property type="term" value="F:metallocarboxypeptidase activity"/>
    <property type="evidence" value="ECO:0007669"/>
    <property type="project" value="InterPro"/>
</dbReference>
<evidence type="ECO:0000256" key="7">
    <source>
        <dbReference type="PROSITE-ProRule" id="PRU01379"/>
    </source>
</evidence>
<sequence>MFLKKLVLCLLCVSPLVTAQNIPLTPFESSKDYQLPSATQVAQYLQQLADSSPTARLKQLGISAGKRPVYALLVSNDPAFLTKSESKAEKLTVMLVGSQHGNEPSGAEALQILAKELIAGNHPALLKQLNLVIVALANPDGRDLRSRYNAARTNPNVDYIAASADETQMYIDALNQYQPHVVYDVHESGVFKRILTKEQGYMTDVQAQFEVGNNPNIYPPLRQYAEKQFLPQLINNVNQAGLTAARYRGEITRLQQSVARGGIGISNFRNYAAMRGTLSVLVENRLDSKQGQYPTPRNIKQRVEKQQLSAINFLKLVAKDKDQILKLTEQARNQHKIASQVAGNVYLDIAFTNNDQQKQIKVPLTEVKTGKQVFKTFNNHDSIAAQLPITPPSAYVITAETQKIATLLKAHHIQYQVVDKPAIAQVERWRIQSVNIDEIHKPGVRDWLDVKLEQNTTNLRLKSGDLIIPTNQLMGRFVTLLFDPRSSTSIYQEQAYRGLLIKYPYLFVAPITTKQTAIATRG</sequence>
<comment type="cofactor">
    <cofactor evidence="1">
        <name>Zn(2+)</name>
        <dbReference type="ChEBI" id="CHEBI:29105"/>
    </cofactor>
</comment>
<dbReference type="SMART" id="SM00631">
    <property type="entry name" value="Zn_pept"/>
    <property type="match status" value="1"/>
</dbReference>
<accession>A0A853IC05</accession>
<dbReference type="GO" id="GO:0006508">
    <property type="term" value="P:proteolysis"/>
    <property type="evidence" value="ECO:0007669"/>
    <property type="project" value="UniProtKB-KW"/>
</dbReference>
<keyword evidence="11" id="KW-1185">Reference proteome</keyword>
<dbReference type="PANTHER" id="PTHR11705">
    <property type="entry name" value="PROTEASE FAMILY M14 CARBOXYPEPTIDASE A,B"/>
    <property type="match status" value="1"/>
</dbReference>
<comment type="similarity">
    <text evidence="2 7">Belongs to the peptidase M14 family.</text>
</comment>
<keyword evidence="6" id="KW-0482">Metalloprotease</keyword>
<keyword evidence="5" id="KW-0862">Zinc</keyword>
<evidence type="ECO:0000313" key="11">
    <source>
        <dbReference type="Proteomes" id="UP000569732"/>
    </source>
</evidence>
<evidence type="ECO:0000256" key="3">
    <source>
        <dbReference type="ARBA" id="ARBA00022670"/>
    </source>
</evidence>
<evidence type="ECO:0000256" key="6">
    <source>
        <dbReference type="ARBA" id="ARBA00023049"/>
    </source>
</evidence>
<dbReference type="RefSeq" id="WP_180566956.1">
    <property type="nucleotide sequence ID" value="NZ_JACCKB010000003.1"/>
</dbReference>
<dbReference type="Proteomes" id="UP000569732">
    <property type="component" value="Unassembled WGS sequence"/>
</dbReference>
<dbReference type="GO" id="GO:0008270">
    <property type="term" value="F:zinc ion binding"/>
    <property type="evidence" value="ECO:0007669"/>
    <property type="project" value="InterPro"/>
</dbReference>
<comment type="caution">
    <text evidence="10">The sequence shown here is derived from an EMBL/GenBank/DDBJ whole genome shotgun (WGS) entry which is preliminary data.</text>
</comment>
<dbReference type="PROSITE" id="PS52035">
    <property type="entry name" value="PEPTIDASE_M14"/>
    <property type="match status" value="1"/>
</dbReference>
<feature type="chain" id="PRO_5032466493" description="Peptidase M14 domain-containing protein" evidence="8">
    <location>
        <begin position="20"/>
        <end position="522"/>
    </location>
</feature>
<keyword evidence="4" id="KW-0378">Hydrolase</keyword>
<evidence type="ECO:0000256" key="8">
    <source>
        <dbReference type="SAM" id="SignalP"/>
    </source>
</evidence>
<evidence type="ECO:0000256" key="1">
    <source>
        <dbReference type="ARBA" id="ARBA00001947"/>
    </source>
</evidence>
<evidence type="ECO:0000313" key="10">
    <source>
        <dbReference type="EMBL" id="NYZ64916.1"/>
    </source>
</evidence>
<evidence type="ECO:0000256" key="4">
    <source>
        <dbReference type="ARBA" id="ARBA00022801"/>
    </source>
</evidence>
<dbReference type="SUPFAM" id="SSF53187">
    <property type="entry name" value="Zn-dependent exopeptidases"/>
    <property type="match status" value="1"/>
</dbReference>
<name>A0A853IC05_9GAMM</name>
<protein>
    <recommendedName>
        <fullName evidence="9">Peptidase M14 domain-containing protein</fullName>
    </recommendedName>
</protein>
<evidence type="ECO:0000256" key="5">
    <source>
        <dbReference type="ARBA" id="ARBA00022833"/>
    </source>
</evidence>
<dbReference type="EMBL" id="JACCKB010000003">
    <property type="protein sequence ID" value="NYZ64916.1"/>
    <property type="molecule type" value="Genomic_DNA"/>
</dbReference>
<gene>
    <name evidence="10" type="ORF">H0A36_02780</name>
</gene>
<feature type="domain" description="Peptidase M14" evidence="9">
    <location>
        <begin position="32"/>
        <end position="317"/>
    </location>
</feature>
<feature type="active site" description="Proton donor/acceptor" evidence="7">
    <location>
        <position position="283"/>
    </location>
</feature>
<dbReference type="InterPro" id="IPR000834">
    <property type="entry name" value="Peptidase_M14"/>
</dbReference>
<evidence type="ECO:0000256" key="2">
    <source>
        <dbReference type="ARBA" id="ARBA00005988"/>
    </source>
</evidence>
<reference evidence="10 11" key="1">
    <citation type="submission" date="2020-07" db="EMBL/GenBank/DDBJ databases">
        <title>Endozoicomonas sp. nov., isolated from sediment.</title>
        <authorList>
            <person name="Gu T."/>
        </authorList>
    </citation>
    <scope>NUCLEOTIDE SEQUENCE [LARGE SCALE GENOMIC DNA]</scope>
    <source>
        <strain evidence="10 11">SM1973</strain>
    </source>
</reference>
<evidence type="ECO:0000259" key="9">
    <source>
        <dbReference type="PROSITE" id="PS52035"/>
    </source>
</evidence>
<proteinExistence type="inferred from homology"/>
<keyword evidence="3" id="KW-0645">Protease</keyword>
<feature type="signal peptide" evidence="8">
    <location>
        <begin position="1"/>
        <end position="19"/>
    </location>
</feature>
<organism evidence="10 11">
    <name type="scientific">Spartinivicinus marinus</name>
    <dbReference type="NCBI Taxonomy" id="2994442"/>
    <lineage>
        <taxon>Bacteria</taxon>
        <taxon>Pseudomonadati</taxon>
        <taxon>Pseudomonadota</taxon>
        <taxon>Gammaproteobacteria</taxon>
        <taxon>Oceanospirillales</taxon>
        <taxon>Zooshikellaceae</taxon>
        <taxon>Spartinivicinus</taxon>
    </lineage>
</organism>
<dbReference type="AlphaFoldDB" id="A0A853IC05"/>
<dbReference type="Gene3D" id="3.40.630.10">
    <property type="entry name" value="Zn peptidases"/>
    <property type="match status" value="1"/>
</dbReference>
<keyword evidence="8" id="KW-0732">Signal</keyword>
<dbReference type="GO" id="GO:0005615">
    <property type="term" value="C:extracellular space"/>
    <property type="evidence" value="ECO:0007669"/>
    <property type="project" value="TreeGrafter"/>
</dbReference>
<dbReference type="Pfam" id="PF00246">
    <property type="entry name" value="Peptidase_M14"/>
    <property type="match status" value="1"/>
</dbReference>